<dbReference type="EMBL" id="QKWP01002496">
    <property type="protein sequence ID" value="RIB03128.1"/>
    <property type="molecule type" value="Genomic_DNA"/>
</dbReference>
<name>A0A397U1U7_9GLOM</name>
<evidence type="ECO:0000313" key="2">
    <source>
        <dbReference type="Proteomes" id="UP000266673"/>
    </source>
</evidence>
<dbReference type="AlphaFoldDB" id="A0A397U1U7"/>
<accession>A0A397U1U7</accession>
<keyword evidence="2" id="KW-1185">Reference proteome</keyword>
<evidence type="ECO:0000313" key="1">
    <source>
        <dbReference type="EMBL" id="RIB03128.1"/>
    </source>
</evidence>
<dbReference type="Proteomes" id="UP000266673">
    <property type="component" value="Unassembled WGS sequence"/>
</dbReference>
<gene>
    <name evidence="1" type="ORF">C2G38_811198</name>
</gene>
<proteinExistence type="predicted"/>
<reference evidence="1 2" key="1">
    <citation type="submission" date="2018-06" db="EMBL/GenBank/DDBJ databases">
        <title>Comparative genomics reveals the genomic features of Rhizophagus irregularis, R. cerebriforme, R. diaphanum and Gigaspora rosea, and their symbiotic lifestyle signature.</title>
        <authorList>
            <person name="Morin E."/>
            <person name="San Clemente H."/>
            <person name="Chen E.C.H."/>
            <person name="De La Providencia I."/>
            <person name="Hainaut M."/>
            <person name="Kuo A."/>
            <person name="Kohler A."/>
            <person name="Murat C."/>
            <person name="Tang N."/>
            <person name="Roy S."/>
            <person name="Loubradou J."/>
            <person name="Henrissat B."/>
            <person name="Grigoriev I.V."/>
            <person name="Corradi N."/>
            <person name="Roux C."/>
            <person name="Martin F.M."/>
        </authorList>
    </citation>
    <scope>NUCLEOTIDE SEQUENCE [LARGE SCALE GENOMIC DNA]</scope>
    <source>
        <strain evidence="1 2">DAOM 194757</strain>
    </source>
</reference>
<organism evidence="1 2">
    <name type="scientific">Gigaspora rosea</name>
    <dbReference type="NCBI Taxonomy" id="44941"/>
    <lineage>
        <taxon>Eukaryota</taxon>
        <taxon>Fungi</taxon>
        <taxon>Fungi incertae sedis</taxon>
        <taxon>Mucoromycota</taxon>
        <taxon>Glomeromycotina</taxon>
        <taxon>Glomeromycetes</taxon>
        <taxon>Diversisporales</taxon>
        <taxon>Gigasporaceae</taxon>
        <taxon>Gigaspora</taxon>
    </lineage>
</organism>
<sequence>MFASDLLFLSPSLSPSLCGEVLSQVMSQRVSKLSLGGCQALFQIKRKRLCEVSWKTSLGILSRRCLSFRLSGLALMSHLTTNNCLRRSIVALAATV</sequence>
<protein>
    <submittedName>
        <fullName evidence="1">Uncharacterized protein</fullName>
    </submittedName>
</protein>
<comment type="caution">
    <text evidence="1">The sequence shown here is derived from an EMBL/GenBank/DDBJ whole genome shotgun (WGS) entry which is preliminary data.</text>
</comment>